<keyword evidence="9" id="KW-1185">Reference proteome</keyword>
<dbReference type="Proteomes" id="UP000198520">
    <property type="component" value="Unassembled WGS sequence"/>
</dbReference>
<dbReference type="PANTHER" id="PTHR23542:SF1">
    <property type="entry name" value="MAJOR FACILITATOR SUPERFAMILY (MFS) PROFILE DOMAIN-CONTAINING PROTEIN"/>
    <property type="match status" value="1"/>
</dbReference>
<feature type="domain" description="Major facilitator superfamily (MFS) profile" evidence="7">
    <location>
        <begin position="217"/>
        <end position="422"/>
    </location>
</feature>
<evidence type="ECO:0000256" key="5">
    <source>
        <dbReference type="SAM" id="MobiDB-lite"/>
    </source>
</evidence>
<keyword evidence="3 6" id="KW-1133">Transmembrane helix</keyword>
<accession>A0A1I2CCJ0</accession>
<protein>
    <submittedName>
        <fullName evidence="8">Predicted arabinose efflux permease, MFS family</fullName>
    </submittedName>
</protein>
<feature type="transmembrane region" description="Helical" evidence="6">
    <location>
        <begin position="340"/>
        <end position="363"/>
    </location>
</feature>
<gene>
    <name evidence="8" type="ORF">SAMN04488035_0045</name>
</gene>
<feature type="transmembrane region" description="Helical" evidence="6">
    <location>
        <begin position="21"/>
        <end position="42"/>
    </location>
</feature>
<keyword evidence="4 6" id="KW-0472">Membrane</keyword>
<dbReference type="PROSITE" id="PS50850">
    <property type="entry name" value="MFS"/>
    <property type="match status" value="1"/>
</dbReference>
<evidence type="ECO:0000313" key="8">
    <source>
        <dbReference type="EMBL" id="SFE65533.1"/>
    </source>
</evidence>
<evidence type="ECO:0000259" key="7">
    <source>
        <dbReference type="PROSITE" id="PS50850"/>
    </source>
</evidence>
<feature type="transmembrane region" description="Helical" evidence="6">
    <location>
        <begin position="369"/>
        <end position="390"/>
    </location>
</feature>
<dbReference type="PANTHER" id="PTHR23542">
    <property type="match status" value="1"/>
</dbReference>
<name>A0A1I2CCJ0_9MICO</name>
<feature type="transmembrane region" description="Helical" evidence="6">
    <location>
        <begin position="81"/>
        <end position="101"/>
    </location>
</feature>
<evidence type="ECO:0000256" key="3">
    <source>
        <dbReference type="ARBA" id="ARBA00022989"/>
    </source>
</evidence>
<dbReference type="InterPro" id="IPR036259">
    <property type="entry name" value="MFS_trans_sf"/>
</dbReference>
<dbReference type="Gene3D" id="1.20.1250.20">
    <property type="entry name" value="MFS general substrate transporter like domains"/>
    <property type="match status" value="1"/>
</dbReference>
<keyword evidence="2 6" id="KW-0812">Transmembrane</keyword>
<feature type="region of interest" description="Disordered" evidence="5">
    <location>
        <begin position="399"/>
        <end position="422"/>
    </location>
</feature>
<dbReference type="InterPro" id="IPR011701">
    <property type="entry name" value="MFS"/>
</dbReference>
<dbReference type="InterPro" id="IPR020846">
    <property type="entry name" value="MFS_dom"/>
</dbReference>
<comment type="subcellular location">
    <subcellularLocation>
        <location evidence="1">Cell membrane</location>
        <topology evidence="1">Multi-pass membrane protein</topology>
    </subcellularLocation>
</comment>
<feature type="transmembrane region" description="Helical" evidence="6">
    <location>
        <begin position="252"/>
        <end position="272"/>
    </location>
</feature>
<feature type="transmembrane region" description="Helical" evidence="6">
    <location>
        <begin position="107"/>
        <end position="129"/>
    </location>
</feature>
<evidence type="ECO:0000256" key="2">
    <source>
        <dbReference type="ARBA" id="ARBA00022692"/>
    </source>
</evidence>
<evidence type="ECO:0000256" key="6">
    <source>
        <dbReference type="SAM" id="Phobius"/>
    </source>
</evidence>
<dbReference type="STRING" id="285351.SAMN04488035_0045"/>
<dbReference type="OrthoDB" id="9180256at2"/>
<feature type="transmembrane region" description="Helical" evidence="6">
    <location>
        <begin position="212"/>
        <end position="232"/>
    </location>
</feature>
<feature type="transmembrane region" description="Helical" evidence="6">
    <location>
        <begin position="306"/>
        <end position="328"/>
    </location>
</feature>
<feature type="transmembrane region" description="Helical" evidence="6">
    <location>
        <begin position="48"/>
        <end position="69"/>
    </location>
</feature>
<dbReference type="Pfam" id="PF07690">
    <property type="entry name" value="MFS_1"/>
    <property type="match status" value="1"/>
</dbReference>
<dbReference type="EMBL" id="FONZ01000001">
    <property type="protein sequence ID" value="SFE65533.1"/>
    <property type="molecule type" value="Genomic_DNA"/>
</dbReference>
<sequence length="422" mass="42975">MALLGPYGAVLARPGAKAFSIAGLLSRFPMAMVGIGIVLMIQELYGEYALAGQVSAVYVIAQAIFGPQIARLIDRLGQARVMRPLLAISAVNLTGLMTAAVLHADAWVLYVVAGLAGSTIGSMGTLVRARWATVLDSPHDLHTAYSLEGALDEVVFVIGPVLATFLATSVAPAAGLVFPVVAMLVGGYWFLSQRSTEPVPTPRVKGERLPSVLRSGSMVALVLIFVAVGVVFGASDVATIAFAEEQGNKGAAGLVLAAFAMGSLIAGLGYGARTWVSALWLRFVVTLLGLTVGVSLFIVVTSLHALAVVMFLTGFMIAPTIIGGNGLVQRVVTPQQLTEGLTYVGAAMGVGVSFGASVAGVLIDRSGAHAGFVVVVAAAGVSALLGLASIRTLRRSSATPLGTGAPAEPSGPDAAPFPGLSA</sequence>
<dbReference type="AlphaFoldDB" id="A0A1I2CCJ0"/>
<dbReference type="GO" id="GO:0005886">
    <property type="term" value="C:plasma membrane"/>
    <property type="evidence" value="ECO:0007669"/>
    <property type="project" value="UniProtKB-SubCell"/>
</dbReference>
<evidence type="ECO:0000313" key="9">
    <source>
        <dbReference type="Proteomes" id="UP000198520"/>
    </source>
</evidence>
<organism evidence="8 9">
    <name type="scientific">Flavimobilis marinus</name>
    <dbReference type="NCBI Taxonomy" id="285351"/>
    <lineage>
        <taxon>Bacteria</taxon>
        <taxon>Bacillati</taxon>
        <taxon>Actinomycetota</taxon>
        <taxon>Actinomycetes</taxon>
        <taxon>Micrococcales</taxon>
        <taxon>Jonesiaceae</taxon>
        <taxon>Flavimobilis</taxon>
    </lineage>
</organism>
<feature type="transmembrane region" description="Helical" evidence="6">
    <location>
        <begin position="279"/>
        <end position="300"/>
    </location>
</feature>
<dbReference type="SUPFAM" id="SSF103473">
    <property type="entry name" value="MFS general substrate transporter"/>
    <property type="match status" value="1"/>
</dbReference>
<proteinExistence type="predicted"/>
<dbReference type="GO" id="GO:0022857">
    <property type="term" value="F:transmembrane transporter activity"/>
    <property type="evidence" value="ECO:0007669"/>
    <property type="project" value="InterPro"/>
</dbReference>
<dbReference type="RefSeq" id="WP_093374119.1">
    <property type="nucleotide sequence ID" value="NZ_BNAN01000001.1"/>
</dbReference>
<feature type="transmembrane region" description="Helical" evidence="6">
    <location>
        <begin position="173"/>
        <end position="191"/>
    </location>
</feature>
<evidence type="ECO:0000256" key="4">
    <source>
        <dbReference type="ARBA" id="ARBA00023136"/>
    </source>
</evidence>
<evidence type="ECO:0000256" key="1">
    <source>
        <dbReference type="ARBA" id="ARBA00004651"/>
    </source>
</evidence>
<reference evidence="9" key="1">
    <citation type="submission" date="2016-10" db="EMBL/GenBank/DDBJ databases">
        <authorList>
            <person name="Varghese N."/>
            <person name="Submissions S."/>
        </authorList>
    </citation>
    <scope>NUCLEOTIDE SEQUENCE [LARGE SCALE GENOMIC DNA]</scope>
    <source>
        <strain evidence="9">DSM 19083</strain>
    </source>
</reference>